<keyword evidence="4" id="KW-1185">Reference proteome</keyword>
<dbReference type="GO" id="GO:0005509">
    <property type="term" value="F:calcium ion binding"/>
    <property type="evidence" value="ECO:0007669"/>
    <property type="project" value="InterPro"/>
</dbReference>
<feature type="domain" description="EF-hand" evidence="2">
    <location>
        <begin position="64"/>
        <end position="79"/>
    </location>
</feature>
<evidence type="ECO:0000313" key="4">
    <source>
        <dbReference type="Proteomes" id="UP000002696"/>
    </source>
</evidence>
<dbReference type="OrthoDB" id="7365540at2"/>
<dbReference type="EMBL" id="CP002102">
    <property type="protein sequence ID" value="ADK99357.1"/>
    <property type="molecule type" value="Genomic_DNA"/>
</dbReference>
<feature type="signal peptide" evidence="1">
    <location>
        <begin position="1"/>
        <end position="22"/>
    </location>
</feature>
<feature type="domain" description="EF-hand" evidence="2">
    <location>
        <begin position="207"/>
        <end position="221"/>
    </location>
</feature>
<dbReference type="BioCyc" id="BSUB633149:G1GM8-42-MONOMER"/>
<reference evidence="4" key="1">
    <citation type="journal article" date="2011" name="J. Bacteriol.">
        <title>Genome sequences of eight morphologically diverse alphaproteobacteria.</title>
        <authorList>
            <consortium name="US DOE Joint Genome Institute"/>
            <person name="Brown P.J."/>
            <person name="Kysela D.T."/>
            <person name="Buechlein A."/>
            <person name="Hemmerich C."/>
            <person name="Brun Y.V."/>
        </authorList>
    </citation>
    <scope>NUCLEOTIDE SEQUENCE [LARGE SCALE GENOMIC DNA]</scope>
    <source>
        <strain evidence="4">ATCC 15264 / DSM 4735 / LMG 14903 / NBRC 16000 / CB 81</strain>
    </source>
</reference>
<dbReference type="PROSITE" id="PS00018">
    <property type="entry name" value="EF_HAND_1"/>
    <property type="match status" value="1"/>
</dbReference>
<dbReference type="InterPro" id="IPR011992">
    <property type="entry name" value="EF-hand-dom_pair"/>
</dbReference>
<dbReference type="InterPro" id="IPR018247">
    <property type="entry name" value="EF_Hand_1_Ca_BS"/>
</dbReference>
<dbReference type="SUPFAM" id="SSF47473">
    <property type="entry name" value="EF-hand"/>
    <property type="match status" value="1"/>
</dbReference>
<gene>
    <name evidence="3" type="ordered locus">Bresu_0042</name>
</gene>
<keyword evidence="1" id="KW-0732">Signal</keyword>
<dbReference type="InParanoid" id="D9QHT2"/>
<evidence type="ECO:0000259" key="2">
    <source>
        <dbReference type="Pfam" id="PF13202"/>
    </source>
</evidence>
<dbReference type="Proteomes" id="UP000002696">
    <property type="component" value="Chromosome"/>
</dbReference>
<dbReference type="STRING" id="633149.Bresu_0042"/>
<dbReference type="AlphaFoldDB" id="D9QHT2"/>
<protein>
    <submittedName>
        <fullName evidence="3">EF-hand domain-containing protein</fullName>
    </submittedName>
</protein>
<feature type="chain" id="PRO_5003126796" evidence="1">
    <location>
        <begin position="23"/>
        <end position="236"/>
    </location>
</feature>
<dbReference type="Pfam" id="PF13202">
    <property type="entry name" value="EF-hand_5"/>
    <property type="match status" value="2"/>
</dbReference>
<proteinExistence type="predicted"/>
<name>D9QHT2_BRESC</name>
<dbReference type="InterPro" id="IPR002048">
    <property type="entry name" value="EF_hand_dom"/>
</dbReference>
<dbReference type="eggNOG" id="ENOG503302M">
    <property type="taxonomic scope" value="Bacteria"/>
</dbReference>
<evidence type="ECO:0000256" key="1">
    <source>
        <dbReference type="SAM" id="SignalP"/>
    </source>
</evidence>
<evidence type="ECO:0000313" key="3">
    <source>
        <dbReference type="EMBL" id="ADK99357.1"/>
    </source>
</evidence>
<dbReference type="RefSeq" id="WP_013267462.1">
    <property type="nucleotide sequence ID" value="NC_014375.1"/>
</dbReference>
<sequence>MRASVPSLAALTLAGVVCSACASDPGPGGGLLGPGPLAGGPGLFVSPFGELFASEPGQPWPVGQWFAKADANGDGRLTGVEFVADGQRVFRALDLRPDNRLTPDEIVLYERGLDAARATIPGFEGQGGPVGRPGAGYGGMALNGGAQEIESRIPPTPVRGPRAPRGPLAYGPIAAAGFFNYPQPIKAADTDTNQTVTAQEWSLATDRWFLALDTDRDGVLTLATLPRTPLQGLVER</sequence>
<dbReference type="HOGENOM" id="CLU_100133_0_0_5"/>
<organism evidence="3 4">
    <name type="scientific">Brevundimonas subvibrioides (strain ATCC 15264 / DSM 4735 / LMG 14903 / NBRC 16000 / CB 81)</name>
    <name type="common">Caulobacter subvibrioides</name>
    <dbReference type="NCBI Taxonomy" id="633149"/>
    <lineage>
        <taxon>Bacteria</taxon>
        <taxon>Pseudomonadati</taxon>
        <taxon>Pseudomonadota</taxon>
        <taxon>Alphaproteobacteria</taxon>
        <taxon>Caulobacterales</taxon>
        <taxon>Caulobacteraceae</taxon>
        <taxon>Brevundimonas</taxon>
    </lineage>
</organism>
<dbReference type="KEGG" id="bsb:Bresu_0042"/>
<accession>D9QHT2</accession>